<evidence type="ECO:0000256" key="7">
    <source>
        <dbReference type="ARBA" id="ARBA00029829"/>
    </source>
</evidence>
<accession>A0ABS9K8L7</accession>
<evidence type="ECO:0000313" key="12">
    <source>
        <dbReference type="EMBL" id="MCG2587199.1"/>
    </source>
</evidence>
<comment type="subcellular location">
    <subcellularLocation>
        <location evidence="2">Cell membrane</location>
    </subcellularLocation>
    <subcellularLocation>
        <location evidence="1">Membrane</location>
        <topology evidence="1">Single-pass membrane protein</topology>
    </subcellularLocation>
</comment>
<organism evidence="12 13">
    <name type="scientific">Rhodohalobacter sulfatireducens</name>
    <dbReference type="NCBI Taxonomy" id="2911366"/>
    <lineage>
        <taxon>Bacteria</taxon>
        <taxon>Pseudomonadati</taxon>
        <taxon>Balneolota</taxon>
        <taxon>Balneolia</taxon>
        <taxon>Balneolales</taxon>
        <taxon>Balneolaceae</taxon>
        <taxon>Rhodohalobacter</taxon>
    </lineage>
</organism>
<proteinExistence type="predicted"/>
<dbReference type="InterPro" id="IPR041916">
    <property type="entry name" value="Anti_sigma_zinc_sf"/>
</dbReference>
<reference evidence="12" key="1">
    <citation type="submission" date="2022-01" db="EMBL/GenBank/DDBJ databases">
        <authorList>
            <person name="Wang Y."/>
        </authorList>
    </citation>
    <scope>NUCLEOTIDE SEQUENCE</scope>
    <source>
        <strain evidence="12">WB101</strain>
    </source>
</reference>
<evidence type="ECO:0000259" key="11">
    <source>
        <dbReference type="Pfam" id="PF10099"/>
    </source>
</evidence>
<comment type="caution">
    <text evidence="12">The sequence shown here is derived from an EMBL/GenBank/DDBJ whole genome shotgun (WGS) entry which is preliminary data.</text>
</comment>
<feature type="coiled-coil region" evidence="9">
    <location>
        <begin position="128"/>
        <end position="155"/>
    </location>
</feature>
<keyword evidence="3" id="KW-1003">Cell membrane</keyword>
<reference evidence="12" key="2">
    <citation type="submission" date="2024-05" db="EMBL/GenBank/DDBJ databases">
        <title>Rhodohalobacter halophilus gen. nov., sp. nov., a moderately halophilic member of the family Balneolaceae.</title>
        <authorList>
            <person name="Xia J."/>
        </authorList>
    </citation>
    <scope>NUCLEOTIDE SEQUENCE</scope>
    <source>
        <strain evidence="12">WB101</strain>
    </source>
</reference>
<dbReference type="Gene3D" id="1.10.10.1320">
    <property type="entry name" value="Anti-sigma factor, zinc-finger domain"/>
    <property type="match status" value="1"/>
</dbReference>
<dbReference type="Proteomes" id="UP001165366">
    <property type="component" value="Unassembled WGS sequence"/>
</dbReference>
<evidence type="ECO:0000313" key="13">
    <source>
        <dbReference type="Proteomes" id="UP001165366"/>
    </source>
</evidence>
<evidence type="ECO:0000256" key="9">
    <source>
        <dbReference type="SAM" id="Coils"/>
    </source>
</evidence>
<feature type="domain" description="Anti-sigma K factor RskA C-terminal" evidence="11">
    <location>
        <begin position="105"/>
        <end position="260"/>
    </location>
</feature>
<keyword evidence="4 10" id="KW-0812">Transmembrane</keyword>
<dbReference type="EMBL" id="JAKLWS010000001">
    <property type="protein sequence ID" value="MCG2587199.1"/>
    <property type="molecule type" value="Genomic_DNA"/>
</dbReference>
<feature type="transmembrane region" description="Helical" evidence="10">
    <location>
        <begin position="100"/>
        <end position="122"/>
    </location>
</feature>
<evidence type="ECO:0000256" key="2">
    <source>
        <dbReference type="ARBA" id="ARBA00004236"/>
    </source>
</evidence>
<dbReference type="InterPro" id="IPR051474">
    <property type="entry name" value="Anti-sigma-K/W_factor"/>
</dbReference>
<dbReference type="PANTHER" id="PTHR37461">
    <property type="entry name" value="ANTI-SIGMA-K FACTOR RSKA"/>
    <property type="match status" value="1"/>
</dbReference>
<gene>
    <name evidence="12" type="ORF">L6773_01385</name>
</gene>
<evidence type="ECO:0000256" key="3">
    <source>
        <dbReference type="ARBA" id="ARBA00022475"/>
    </source>
</evidence>
<sequence length="268" mass="29949">MTNEEQHNDFEALCAGYVLDALTDRENRQFEEMLRDATPEQIQLFEDMMEIRDELALASEPTSPSLEVEENIMAAITGENEKSQPDEPDLKAGSTNIIPIWAYQAAAAIFLIASLTFAYVTFDLSETVDFQQSQITELQSQLDRQEQLLTVLSGREVTLVNMNGLDPSPEGYGKIIWDPDQGEAVLQLANLPAPPQDKDYQLWLIKAGQNPISAGVFNFERPSTDLFFRVEQLNEEPSEESNTFAVTLEPKGGVPQPTGDMFLLGEQQ</sequence>
<dbReference type="Pfam" id="PF10099">
    <property type="entry name" value="RskA_C"/>
    <property type="match status" value="1"/>
</dbReference>
<evidence type="ECO:0000256" key="10">
    <source>
        <dbReference type="SAM" id="Phobius"/>
    </source>
</evidence>
<evidence type="ECO:0000256" key="8">
    <source>
        <dbReference type="ARBA" id="ARBA00030803"/>
    </source>
</evidence>
<dbReference type="InterPro" id="IPR018764">
    <property type="entry name" value="RskA_C"/>
</dbReference>
<evidence type="ECO:0000256" key="4">
    <source>
        <dbReference type="ARBA" id="ARBA00022692"/>
    </source>
</evidence>
<evidence type="ECO:0000256" key="6">
    <source>
        <dbReference type="ARBA" id="ARBA00023136"/>
    </source>
</evidence>
<evidence type="ECO:0000256" key="1">
    <source>
        <dbReference type="ARBA" id="ARBA00004167"/>
    </source>
</evidence>
<dbReference type="PANTHER" id="PTHR37461:SF1">
    <property type="entry name" value="ANTI-SIGMA-K FACTOR RSKA"/>
    <property type="match status" value="1"/>
</dbReference>
<keyword evidence="9" id="KW-0175">Coiled coil</keyword>
<keyword evidence="13" id="KW-1185">Reference proteome</keyword>
<keyword evidence="5 10" id="KW-1133">Transmembrane helix</keyword>
<evidence type="ECO:0000256" key="5">
    <source>
        <dbReference type="ARBA" id="ARBA00022989"/>
    </source>
</evidence>
<keyword evidence="6 10" id="KW-0472">Membrane</keyword>
<dbReference type="RefSeq" id="WP_237852043.1">
    <property type="nucleotide sequence ID" value="NZ_JAKLWS010000001.1"/>
</dbReference>
<protein>
    <recommendedName>
        <fullName evidence="8">Regulator of SigK</fullName>
    </recommendedName>
    <alternativeName>
        <fullName evidence="7">Sigma-K anti-sigma factor RskA</fullName>
    </alternativeName>
</protein>
<name>A0ABS9K8L7_9BACT</name>